<keyword evidence="3" id="KW-1185">Reference proteome</keyword>
<dbReference type="SUPFAM" id="SSF51735">
    <property type="entry name" value="NAD(P)-binding Rossmann-fold domains"/>
    <property type="match status" value="1"/>
</dbReference>
<dbReference type="Pfam" id="PF03949">
    <property type="entry name" value="Malic_M"/>
    <property type="match status" value="1"/>
</dbReference>
<dbReference type="GO" id="GO:0051287">
    <property type="term" value="F:NAD binding"/>
    <property type="evidence" value="ECO:0007669"/>
    <property type="project" value="InterPro"/>
</dbReference>
<dbReference type="PANTHER" id="PTHR23406:SF64">
    <property type="entry name" value="NADP-DEPENDENT MALIC ENZYME 3"/>
    <property type="match status" value="1"/>
</dbReference>
<dbReference type="Gramene" id="RZC64943">
    <property type="protein sequence ID" value="RZC64943"/>
    <property type="gene ID" value="C5167_008627"/>
</dbReference>
<sequence>MTQSPVEETRKKIWLVDSKGLIDSYKESLQHFKIPWAHKHEPVKELIYAVKKRWYKDGNVMDGLVHYIMSLC</sequence>
<gene>
    <name evidence="2" type="ORF">C5167_008627</name>
</gene>
<dbReference type="EMBL" id="CM010720">
    <property type="protein sequence ID" value="RZC64943.1"/>
    <property type="molecule type" value="Genomic_DNA"/>
</dbReference>
<proteinExistence type="predicted"/>
<dbReference type="GO" id="GO:0006108">
    <property type="term" value="P:malate metabolic process"/>
    <property type="evidence" value="ECO:0007669"/>
    <property type="project" value="TreeGrafter"/>
</dbReference>
<dbReference type="Gene3D" id="3.40.50.720">
    <property type="entry name" value="NAD(P)-binding Rossmann-like Domain"/>
    <property type="match status" value="1"/>
</dbReference>
<dbReference type="OMA" id="WAHKHEP"/>
<dbReference type="InterPro" id="IPR036291">
    <property type="entry name" value="NAD(P)-bd_dom_sf"/>
</dbReference>
<dbReference type="Proteomes" id="UP000316621">
    <property type="component" value="Chromosome 6"/>
</dbReference>
<evidence type="ECO:0000313" key="2">
    <source>
        <dbReference type="EMBL" id="RZC64943.1"/>
    </source>
</evidence>
<evidence type="ECO:0000259" key="1">
    <source>
        <dbReference type="Pfam" id="PF03949"/>
    </source>
</evidence>
<dbReference type="PANTHER" id="PTHR23406">
    <property type="entry name" value="MALIC ENZYME-RELATED"/>
    <property type="match status" value="1"/>
</dbReference>
<reference evidence="2 3" key="1">
    <citation type="journal article" date="2018" name="Science">
        <title>The opium poppy genome and morphinan production.</title>
        <authorList>
            <person name="Guo L."/>
            <person name="Winzer T."/>
            <person name="Yang X."/>
            <person name="Li Y."/>
            <person name="Ning Z."/>
            <person name="He Z."/>
            <person name="Teodor R."/>
            <person name="Lu Y."/>
            <person name="Bowser T.A."/>
            <person name="Graham I.A."/>
            <person name="Ye K."/>
        </authorList>
    </citation>
    <scope>NUCLEOTIDE SEQUENCE [LARGE SCALE GENOMIC DNA]</scope>
    <source>
        <strain evidence="3">cv. HN1</strain>
        <tissue evidence="2">Leaves</tissue>
    </source>
</reference>
<dbReference type="STRING" id="3469.A0A4Y7JV45"/>
<feature type="domain" description="Malic enzyme NAD-binding" evidence="1">
    <location>
        <begin position="6"/>
        <end position="46"/>
    </location>
</feature>
<accession>A0A4Y7JV45</accession>
<organism evidence="2 3">
    <name type="scientific">Papaver somniferum</name>
    <name type="common">Opium poppy</name>
    <dbReference type="NCBI Taxonomy" id="3469"/>
    <lineage>
        <taxon>Eukaryota</taxon>
        <taxon>Viridiplantae</taxon>
        <taxon>Streptophyta</taxon>
        <taxon>Embryophyta</taxon>
        <taxon>Tracheophyta</taxon>
        <taxon>Spermatophyta</taxon>
        <taxon>Magnoliopsida</taxon>
        <taxon>Ranunculales</taxon>
        <taxon>Papaveraceae</taxon>
        <taxon>Papaveroideae</taxon>
        <taxon>Papaver</taxon>
    </lineage>
</organism>
<protein>
    <recommendedName>
        <fullName evidence="1">Malic enzyme NAD-binding domain-containing protein</fullName>
    </recommendedName>
</protein>
<dbReference type="InterPro" id="IPR012302">
    <property type="entry name" value="Malic_NAD-bd"/>
</dbReference>
<evidence type="ECO:0000313" key="3">
    <source>
        <dbReference type="Proteomes" id="UP000316621"/>
    </source>
</evidence>
<dbReference type="GO" id="GO:0009507">
    <property type="term" value="C:chloroplast"/>
    <property type="evidence" value="ECO:0007669"/>
    <property type="project" value="TreeGrafter"/>
</dbReference>
<name>A0A4Y7JV45_PAPSO</name>
<dbReference type="GO" id="GO:0004473">
    <property type="term" value="F:malate dehydrogenase (decarboxylating) (NADP+) activity"/>
    <property type="evidence" value="ECO:0007669"/>
    <property type="project" value="TreeGrafter"/>
</dbReference>
<dbReference type="AlphaFoldDB" id="A0A4Y7JV45"/>